<name>A0A7C9PGC5_9BURK</name>
<evidence type="ECO:0000256" key="4">
    <source>
        <dbReference type="PIRSR" id="PIRSR000524-1"/>
    </source>
</evidence>
<dbReference type="GO" id="GO:0004760">
    <property type="term" value="F:L-serine-pyruvate transaminase activity"/>
    <property type="evidence" value="ECO:0007669"/>
    <property type="project" value="TreeGrafter"/>
</dbReference>
<dbReference type="Gene3D" id="3.40.640.10">
    <property type="entry name" value="Type I PLP-dependent aspartate aminotransferase-like (Major domain)"/>
    <property type="match status" value="1"/>
</dbReference>
<dbReference type="GO" id="GO:0008453">
    <property type="term" value="F:alanine-glyoxylate transaminase activity"/>
    <property type="evidence" value="ECO:0007669"/>
    <property type="project" value="TreeGrafter"/>
</dbReference>
<comment type="similarity">
    <text evidence="2">Belongs to the class-V pyridoxal-phosphate-dependent aminotransferase family.</text>
</comment>
<dbReference type="InterPro" id="IPR015421">
    <property type="entry name" value="PyrdxlP-dep_Trfase_major"/>
</dbReference>
<organism evidence="7 8">
    <name type="scientific">Ideonella livida</name>
    <dbReference type="NCBI Taxonomy" id="2707176"/>
    <lineage>
        <taxon>Bacteria</taxon>
        <taxon>Pseudomonadati</taxon>
        <taxon>Pseudomonadota</taxon>
        <taxon>Betaproteobacteria</taxon>
        <taxon>Burkholderiales</taxon>
        <taxon>Sphaerotilaceae</taxon>
        <taxon>Ideonella</taxon>
    </lineage>
</organism>
<dbReference type="PANTHER" id="PTHR21152">
    <property type="entry name" value="AMINOTRANSFERASE CLASS V"/>
    <property type="match status" value="1"/>
</dbReference>
<keyword evidence="3 5" id="KW-0663">Pyridoxal phosphate</keyword>
<feature type="modified residue" description="N6-(pyridoxal phosphate)lysine" evidence="5">
    <location>
        <position position="198"/>
    </location>
</feature>
<dbReference type="SUPFAM" id="SSF53383">
    <property type="entry name" value="PLP-dependent transferases"/>
    <property type="match status" value="1"/>
</dbReference>
<dbReference type="GO" id="GO:0019265">
    <property type="term" value="P:glycine biosynthetic process, by transamination of glyoxylate"/>
    <property type="evidence" value="ECO:0007669"/>
    <property type="project" value="TreeGrafter"/>
</dbReference>
<dbReference type="Pfam" id="PF00266">
    <property type="entry name" value="Aminotran_5"/>
    <property type="match status" value="1"/>
</dbReference>
<keyword evidence="7" id="KW-0808">Transferase</keyword>
<dbReference type="PANTHER" id="PTHR21152:SF40">
    <property type="entry name" value="ALANINE--GLYOXYLATE AMINOTRANSFERASE"/>
    <property type="match status" value="1"/>
</dbReference>
<keyword evidence="8" id="KW-1185">Reference proteome</keyword>
<dbReference type="PIRSF" id="PIRSF000524">
    <property type="entry name" value="SPT"/>
    <property type="match status" value="1"/>
</dbReference>
<dbReference type="RefSeq" id="WP_163457112.1">
    <property type="nucleotide sequence ID" value="NZ_JAAGOH010000008.1"/>
</dbReference>
<comment type="caution">
    <text evidence="7">The sequence shown here is derived from an EMBL/GenBank/DDBJ whole genome shotgun (WGS) entry which is preliminary data.</text>
</comment>
<evidence type="ECO:0000256" key="2">
    <source>
        <dbReference type="ARBA" id="ARBA00009236"/>
    </source>
</evidence>
<dbReference type="InterPro" id="IPR015424">
    <property type="entry name" value="PyrdxlP-dep_Trfase"/>
</dbReference>
<evidence type="ECO:0000256" key="5">
    <source>
        <dbReference type="PIRSR" id="PIRSR000524-50"/>
    </source>
</evidence>
<evidence type="ECO:0000256" key="1">
    <source>
        <dbReference type="ARBA" id="ARBA00001933"/>
    </source>
</evidence>
<dbReference type="Proteomes" id="UP000484255">
    <property type="component" value="Unassembled WGS sequence"/>
</dbReference>
<evidence type="ECO:0000313" key="7">
    <source>
        <dbReference type="EMBL" id="NDY91257.1"/>
    </source>
</evidence>
<feature type="binding site" evidence="4">
    <location>
        <position position="349"/>
    </location>
    <ligand>
        <name>substrate</name>
    </ligand>
</feature>
<evidence type="ECO:0000256" key="3">
    <source>
        <dbReference type="ARBA" id="ARBA00022898"/>
    </source>
</evidence>
<evidence type="ECO:0000313" key="8">
    <source>
        <dbReference type="Proteomes" id="UP000484255"/>
    </source>
</evidence>
<dbReference type="InterPro" id="IPR000192">
    <property type="entry name" value="Aminotrans_V_dom"/>
</dbReference>
<evidence type="ECO:0000259" key="6">
    <source>
        <dbReference type="Pfam" id="PF00266"/>
    </source>
</evidence>
<dbReference type="AlphaFoldDB" id="A0A7C9PGC5"/>
<sequence>MPGLLPHVDPDGLLEYSVVYTDRALNHMSARFQGVMRDISHVLRAAYQPHSVAVVPGSGTFGMEAVARQFAQDRRCLVLRHGWFSFRWSQILQMGRISDQVQVLKARPQDPADSQSAWTPAPLEEIVATILRDRPEVVFAPHVETSSGMILPDAWLQAIGQATHEAGGLFVLDCIASGAVWVDMAALAVDVLVSAPQKGWSGSPGCAFVMLSARARERLEATTSTSFAADLKKWVQVMETYESGAHTYHATMPTDALTLSRAAMLQTQEAGFEQLRDRQWSLGSRVRALMAELGWRSVAAPAFAAPGVVVSHTRHPGLSSAKGMIALGLQTASGVPLQCDEPADFQTFRVGLFGLDKLADIDRTVGTLAQAMRALPPA</sequence>
<proteinExistence type="inferred from homology"/>
<dbReference type="InterPro" id="IPR015422">
    <property type="entry name" value="PyrdxlP-dep_Trfase_small"/>
</dbReference>
<dbReference type="Gene3D" id="3.90.1150.10">
    <property type="entry name" value="Aspartate Aminotransferase, domain 1"/>
    <property type="match status" value="1"/>
</dbReference>
<accession>A0A7C9PGC5</accession>
<dbReference type="InterPro" id="IPR024169">
    <property type="entry name" value="SP_NH2Trfase/AEP_transaminase"/>
</dbReference>
<comment type="cofactor">
    <cofactor evidence="1 5">
        <name>pyridoxal 5'-phosphate</name>
        <dbReference type="ChEBI" id="CHEBI:597326"/>
    </cofactor>
</comment>
<feature type="domain" description="Aminotransferase class V" evidence="6">
    <location>
        <begin position="125"/>
        <end position="298"/>
    </location>
</feature>
<dbReference type="EMBL" id="JAAGOH010000008">
    <property type="protein sequence ID" value="NDY91257.1"/>
    <property type="molecule type" value="Genomic_DNA"/>
</dbReference>
<reference evidence="7 8" key="1">
    <citation type="submission" date="2020-02" db="EMBL/GenBank/DDBJ databases">
        <title>Ideonella bacterium strain TBM-1.</title>
        <authorList>
            <person name="Chen W.-M."/>
        </authorList>
    </citation>
    <scope>NUCLEOTIDE SEQUENCE [LARGE SCALE GENOMIC DNA]</scope>
    <source>
        <strain evidence="7 8">TBM-1</strain>
    </source>
</reference>
<protein>
    <submittedName>
        <fullName evidence="7">Alanine--glyoxylate aminotransferase family protein</fullName>
    </submittedName>
</protein>
<keyword evidence="7" id="KW-0032">Aminotransferase</keyword>
<gene>
    <name evidence="7" type="ORF">G3A44_08640</name>
</gene>